<accession>A0AA37GJN6</accession>
<feature type="region of interest" description="Disordered" evidence="1">
    <location>
        <begin position="1"/>
        <end position="176"/>
    </location>
</feature>
<evidence type="ECO:0000313" key="3">
    <source>
        <dbReference type="Proteomes" id="UP001055172"/>
    </source>
</evidence>
<feature type="compositionally biased region" description="Acidic residues" evidence="1">
    <location>
        <begin position="95"/>
        <end position="105"/>
    </location>
</feature>
<dbReference type="Proteomes" id="UP001055172">
    <property type="component" value="Unassembled WGS sequence"/>
</dbReference>
<evidence type="ECO:0000313" key="2">
    <source>
        <dbReference type="EMBL" id="GJC82261.1"/>
    </source>
</evidence>
<feature type="compositionally biased region" description="Polar residues" evidence="1">
    <location>
        <begin position="139"/>
        <end position="149"/>
    </location>
</feature>
<dbReference type="AlphaFoldDB" id="A0AA37GJN6"/>
<protein>
    <submittedName>
        <fullName evidence="2">Uncharacterized protein</fullName>
    </submittedName>
</protein>
<evidence type="ECO:0000256" key="1">
    <source>
        <dbReference type="SAM" id="MobiDB-lite"/>
    </source>
</evidence>
<reference evidence="2 3" key="1">
    <citation type="submission" date="2021-07" db="EMBL/GenBank/DDBJ databases">
        <title>Genome data of Colletotrichum spaethianum.</title>
        <authorList>
            <person name="Utami Y.D."/>
            <person name="Hiruma K."/>
        </authorList>
    </citation>
    <scope>NUCLEOTIDE SEQUENCE [LARGE SCALE GENOMIC DNA]</scope>
    <source>
        <strain evidence="2 3">MAFF 242679</strain>
    </source>
</reference>
<feature type="compositionally biased region" description="Polar residues" evidence="1">
    <location>
        <begin position="32"/>
        <end position="44"/>
    </location>
</feature>
<comment type="caution">
    <text evidence="2">The sequence shown here is derived from an EMBL/GenBank/DDBJ whole genome shotgun (WGS) entry which is preliminary data.</text>
</comment>
<dbReference type="EMBL" id="BPPX01000009">
    <property type="protein sequence ID" value="GJC82261.1"/>
    <property type="molecule type" value="Genomic_DNA"/>
</dbReference>
<proteinExistence type="predicted"/>
<name>A0AA37GJN6_9PEZI</name>
<feature type="compositionally biased region" description="Acidic residues" evidence="1">
    <location>
        <begin position="9"/>
        <end position="23"/>
    </location>
</feature>
<sequence>MANWKELGEVPDSDDELDFDSQDLESLPNPELPSNSLVEPSQTKNTRESIWDVPESSQGMPIVAPVRQRATTPNHEVPLPSEQEPPSSPLSSVPDMDELDDPFDLEESKVQEAPSARTRQMYFPDARDDSPDPLAGDDSISTSYVSSGLSIADSIKEPAKPAKTTGHAVPRKLEPV</sequence>
<organism evidence="2 3">
    <name type="scientific">Colletotrichum liriopes</name>
    <dbReference type="NCBI Taxonomy" id="708192"/>
    <lineage>
        <taxon>Eukaryota</taxon>
        <taxon>Fungi</taxon>
        <taxon>Dikarya</taxon>
        <taxon>Ascomycota</taxon>
        <taxon>Pezizomycotina</taxon>
        <taxon>Sordariomycetes</taxon>
        <taxon>Hypocreomycetidae</taxon>
        <taxon>Glomerellales</taxon>
        <taxon>Glomerellaceae</taxon>
        <taxon>Colletotrichum</taxon>
        <taxon>Colletotrichum spaethianum species complex</taxon>
    </lineage>
</organism>
<keyword evidence="3" id="KW-1185">Reference proteome</keyword>
<feature type="compositionally biased region" description="Low complexity" evidence="1">
    <location>
        <begin position="76"/>
        <end position="94"/>
    </location>
</feature>
<gene>
    <name evidence="2" type="ORF">ColLi_05099</name>
</gene>